<dbReference type="STRING" id="1202772.A0A1V9ZKJ9"/>
<comment type="subcellular location">
    <subcellularLocation>
        <location evidence="2">Cytoplasm</location>
    </subcellularLocation>
    <subcellularLocation>
        <location evidence="1">Nucleus</location>
    </subcellularLocation>
</comment>
<dbReference type="PANTHER" id="PTHR18829:SF0">
    <property type="entry name" value="PROTEIN YAE1 HOMOLOG"/>
    <property type="match status" value="1"/>
</dbReference>
<dbReference type="OrthoDB" id="20086at2759"/>
<feature type="domain" description="Essential protein Yae1 N-terminal" evidence="5">
    <location>
        <begin position="38"/>
        <end position="76"/>
    </location>
</feature>
<dbReference type="Proteomes" id="UP000243579">
    <property type="component" value="Unassembled WGS sequence"/>
</dbReference>
<dbReference type="AlphaFoldDB" id="A0A1V9ZKJ9"/>
<keyword evidence="3" id="KW-0963">Cytoplasm</keyword>
<evidence type="ECO:0000256" key="1">
    <source>
        <dbReference type="ARBA" id="ARBA00004123"/>
    </source>
</evidence>
<sequence>MDDDSSDGMSDAGFTEADDRLWMEKESLAMERRSRTVGFREGIDVGKEQTLQEGFDHGYKHGAAKGFQSGLLQGLLRAFKHQFPHAAETEAIAALASELKAAEEATILQGEIPTATAAQATAVVAALAPVVPVDIPSSMTTYS</sequence>
<evidence type="ECO:0000313" key="7">
    <source>
        <dbReference type="Proteomes" id="UP000243579"/>
    </source>
</evidence>
<evidence type="ECO:0000256" key="4">
    <source>
        <dbReference type="ARBA" id="ARBA00023242"/>
    </source>
</evidence>
<keyword evidence="7" id="KW-1185">Reference proteome</keyword>
<dbReference type="EMBL" id="JNBR01000087">
    <property type="protein sequence ID" value="OQR98320.1"/>
    <property type="molecule type" value="Genomic_DNA"/>
</dbReference>
<dbReference type="PANTHER" id="PTHR18829">
    <property type="entry name" value="PROTEIN YAE1 HOMOLOG"/>
    <property type="match status" value="1"/>
</dbReference>
<evidence type="ECO:0000256" key="3">
    <source>
        <dbReference type="ARBA" id="ARBA00022490"/>
    </source>
</evidence>
<evidence type="ECO:0000259" key="5">
    <source>
        <dbReference type="Pfam" id="PF09811"/>
    </source>
</evidence>
<evidence type="ECO:0000313" key="6">
    <source>
        <dbReference type="EMBL" id="OQR98320.1"/>
    </source>
</evidence>
<accession>A0A1V9ZKJ9</accession>
<dbReference type="InterPro" id="IPR019191">
    <property type="entry name" value="Essential_protein_Yae1_N"/>
</dbReference>
<reference evidence="6 7" key="1">
    <citation type="journal article" date="2014" name="Genome Biol. Evol.">
        <title>The secreted proteins of Achlya hypogyna and Thraustotheca clavata identify the ancestral oomycete secretome and reveal gene acquisitions by horizontal gene transfer.</title>
        <authorList>
            <person name="Misner I."/>
            <person name="Blouin N."/>
            <person name="Leonard G."/>
            <person name="Richards T.A."/>
            <person name="Lane C.E."/>
        </authorList>
    </citation>
    <scope>NUCLEOTIDE SEQUENCE [LARGE SCALE GENOMIC DNA]</scope>
    <source>
        <strain evidence="6 7">ATCC 48635</strain>
    </source>
</reference>
<gene>
    <name evidence="6" type="ORF">ACHHYP_08742</name>
</gene>
<protein>
    <recommendedName>
        <fullName evidence="5">Essential protein Yae1 N-terminal domain-containing protein</fullName>
    </recommendedName>
</protein>
<dbReference type="Pfam" id="PF09811">
    <property type="entry name" value="Yae1_N"/>
    <property type="match status" value="1"/>
</dbReference>
<name>A0A1V9ZKJ9_ACHHY</name>
<proteinExistence type="predicted"/>
<comment type="caution">
    <text evidence="6">The sequence shown here is derived from an EMBL/GenBank/DDBJ whole genome shotgun (WGS) entry which is preliminary data.</text>
</comment>
<dbReference type="GO" id="GO:0005737">
    <property type="term" value="C:cytoplasm"/>
    <property type="evidence" value="ECO:0007669"/>
    <property type="project" value="UniProtKB-SubCell"/>
</dbReference>
<dbReference type="GO" id="GO:0005634">
    <property type="term" value="C:nucleus"/>
    <property type="evidence" value="ECO:0007669"/>
    <property type="project" value="UniProtKB-SubCell"/>
</dbReference>
<evidence type="ECO:0000256" key="2">
    <source>
        <dbReference type="ARBA" id="ARBA00004496"/>
    </source>
</evidence>
<keyword evidence="4" id="KW-0539">Nucleus</keyword>
<dbReference type="InterPro" id="IPR038881">
    <property type="entry name" value="Yae1-like"/>
</dbReference>
<organism evidence="6 7">
    <name type="scientific">Achlya hypogyna</name>
    <name type="common">Oomycete</name>
    <name type="synonym">Protoachlya hypogyna</name>
    <dbReference type="NCBI Taxonomy" id="1202772"/>
    <lineage>
        <taxon>Eukaryota</taxon>
        <taxon>Sar</taxon>
        <taxon>Stramenopiles</taxon>
        <taxon>Oomycota</taxon>
        <taxon>Saprolegniomycetes</taxon>
        <taxon>Saprolegniales</taxon>
        <taxon>Achlyaceae</taxon>
        <taxon>Achlya</taxon>
    </lineage>
</organism>